<organism evidence="7 8">
    <name type="scientific">Polyangium spumosum</name>
    <dbReference type="NCBI Taxonomy" id="889282"/>
    <lineage>
        <taxon>Bacteria</taxon>
        <taxon>Pseudomonadati</taxon>
        <taxon>Myxococcota</taxon>
        <taxon>Polyangia</taxon>
        <taxon>Polyangiales</taxon>
        <taxon>Polyangiaceae</taxon>
        <taxon>Polyangium</taxon>
    </lineage>
</organism>
<dbReference type="OrthoDB" id="9766840at2"/>
<dbReference type="GO" id="GO:0032259">
    <property type="term" value="P:methylation"/>
    <property type="evidence" value="ECO:0007669"/>
    <property type="project" value="UniProtKB-KW"/>
</dbReference>
<evidence type="ECO:0000256" key="2">
    <source>
        <dbReference type="ARBA" id="ARBA00022679"/>
    </source>
</evidence>
<name>A0A6N7PVU6_9BACT</name>
<keyword evidence="1 7" id="KW-0489">Methyltransferase</keyword>
<dbReference type="AlphaFoldDB" id="A0A6N7PVU6"/>
<dbReference type="Pfam" id="PF08100">
    <property type="entry name" value="Dimerisation"/>
    <property type="match status" value="1"/>
</dbReference>
<evidence type="ECO:0000313" key="7">
    <source>
        <dbReference type="EMBL" id="MRG94966.1"/>
    </source>
</evidence>
<sequence>MTELSLPPHLHVIQLSWGYLYSAALHAVVEIGVADRLESGPRSAASLAEELGVEAQPLHRALRLLATAHVFSEDDDGRFHLTPSADVLRKNAPGSMRDAVLMLAHETFWAPAGKLATTIRTGKTPFTEIFGAPFFDILEKNPEFGRIFHRGMAGFSDTENAPIAASFDFGRFEKIVDVGGGHGGFLIEVLGKNPKARGVLFDAAHVLREARIAAAGLEGRCELATGDFFQSAPGGDCLILKRILHDWTDESAIAILRVCRRALAEGGRVLVIDAVIPRGNAPHPGKELDVLMMASLPGRERTEEEFREMFAAADLRLERVVPTPSALSIVEASAAPSR</sequence>
<dbReference type="InterPro" id="IPR036390">
    <property type="entry name" value="WH_DNA-bd_sf"/>
</dbReference>
<evidence type="ECO:0000259" key="6">
    <source>
        <dbReference type="Pfam" id="PF08100"/>
    </source>
</evidence>
<dbReference type="SUPFAM" id="SSF53335">
    <property type="entry name" value="S-adenosyl-L-methionine-dependent methyltransferases"/>
    <property type="match status" value="1"/>
</dbReference>
<feature type="active site" description="Proton acceptor" evidence="4">
    <location>
        <position position="245"/>
    </location>
</feature>
<dbReference type="PROSITE" id="PS51683">
    <property type="entry name" value="SAM_OMT_II"/>
    <property type="match status" value="1"/>
</dbReference>
<dbReference type="InterPro" id="IPR012967">
    <property type="entry name" value="COMT_dimerisation"/>
</dbReference>
<dbReference type="Pfam" id="PF00891">
    <property type="entry name" value="Methyltransf_2"/>
    <property type="match status" value="1"/>
</dbReference>
<dbReference type="PANTHER" id="PTHR43712:SF2">
    <property type="entry name" value="O-METHYLTRANSFERASE CICE"/>
    <property type="match status" value="1"/>
</dbReference>
<evidence type="ECO:0000256" key="4">
    <source>
        <dbReference type="PIRSR" id="PIRSR005739-1"/>
    </source>
</evidence>
<dbReference type="CDD" id="cd02440">
    <property type="entry name" value="AdoMet_MTases"/>
    <property type="match status" value="1"/>
</dbReference>
<accession>A0A6N7PVU6</accession>
<dbReference type="InterPro" id="IPR016461">
    <property type="entry name" value="COMT-like"/>
</dbReference>
<evidence type="ECO:0000256" key="3">
    <source>
        <dbReference type="ARBA" id="ARBA00022691"/>
    </source>
</evidence>
<dbReference type="Gene3D" id="1.10.10.10">
    <property type="entry name" value="Winged helix-like DNA-binding domain superfamily/Winged helix DNA-binding domain"/>
    <property type="match status" value="1"/>
</dbReference>
<feature type="domain" description="O-methyltransferase C-terminal" evidence="5">
    <location>
        <begin position="114"/>
        <end position="313"/>
    </location>
</feature>
<protein>
    <submittedName>
        <fullName evidence="7">SAM-dependent methyltransferase</fullName>
    </submittedName>
</protein>
<gene>
    <name evidence="7" type="ORF">GF068_24035</name>
</gene>
<dbReference type="Gene3D" id="3.40.50.150">
    <property type="entry name" value="Vaccinia Virus protein VP39"/>
    <property type="match status" value="1"/>
</dbReference>
<evidence type="ECO:0000313" key="8">
    <source>
        <dbReference type="Proteomes" id="UP000440224"/>
    </source>
</evidence>
<dbReference type="GO" id="GO:0046983">
    <property type="term" value="F:protein dimerization activity"/>
    <property type="evidence" value="ECO:0007669"/>
    <property type="project" value="InterPro"/>
</dbReference>
<keyword evidence="3" id="KW-0949">S-adenosyl-L-methionine</keyword>
<dbReference type="PIRSF" id="PIRSF005739">
    <property type="entry name" value="O-mtase"/>
    <property type="match status" value="1"/>
</dbReference>
<dbReference type="InterPro" id="IPR001077">
    <property type="entry name" value="COMT_C"/>
</dbReference>
<keyword evidence="2 7" id="KW-0808">Transferase</keyword>
<evidence type="ECO:0000259" key="5">
    <source>
        <dbReference type="Pfam" id="PF00891"/>
    </source>
</evidence>
<keyword evidence="8" id="KW-1185">Reference proteome</keyword>
<evidence type="ECO:0000256" key="1">
    <source>
        <dbReference type="ARBA" id="ARBA00022603"/>
    </source>
</evidence>
<dbReference type="EMBL" id="WJIE01000006">
    <property type="protein sequence ID" value="MRG94966.1"/>
    <property type="molecule type" value="Genomic_DNA"/>
</dbReference>
<comment type="caution">
    <text evidence="7">The sequence shown here is derived from an EMBL/GenBank/DDBJ whole genome shotgun (WGS) entry which is preliminary data.</text>
</comment>
<dbReference type="Proteomes" id="UP000440224">
    <property type="component" value="Unassembled WGS sequence"/>
</dbReference>
<dbReference type="SUPFAM" id="SSF46785">
    <property type="entry name" value="Winged helix' DNA-binding domain"/>
    <property type="match status" value="1"/>
</dbReference>
<dbReference type="PANTHER" id="PTHR43712">
    <property type="entry name" value="PUTATIVE (AFU_ORTHOLOGUE AFUA_4G14580)-RELATED"/>
    <property type="match status" value="1"/>
</dbReference>
<dbReference type="RefSeq" id="WP_153821754.1">
    <property type="nucleotide sequence ID" value="NZ_WJIE01000006.1"/>
</dbReference>
<feature type="domain" description="O-methyltransferase dimerisation" evidence="6">
    <location>
        <begin position="14"/>
        <end position="88"/>
    </location>
</feature>
<dbReference type="InterPro" id="IPR029063">
    <property type="entry name" value="SAM-dependent_MTases_sf"/>
</dbReference>
<dbReference type="InterPro" id="IPR036388">
    <property type="entry name" value="WH-like_DNA-bd_sf"/>
</dbReference>
<dbReference type="GO" id="GO:0008171">
    <property type="term" value="F:O-methyltransferase activity"/>
    <property type="evidence" value="ECO:0007669"/>
    <property type="project" value="InterPro"/>
</dbReference>
<reference evidence="7 8" key="1">
    <citation type="submission" date="2019-10" db="EMBL/GenBank/DDBJ databases">
        <title>A soil myxobacterium in the family Polyangiaceae.</title>
        <authorList>
            <person name="Li Y."/>
            <person name="Wang J."/>
        </authorList>
    </citation>
    <scope>NUCLEOTIDE SEQUENCE [LARGE SCALE GENOMIC DNA]</scope>
    <source>
        <strain evidence="7 8">DSM 14734</strain>
    </source>
</reference>
<proteinExistence type="predicted"/>